<dbReference type="Pfam" id="PF04307">
    <property type="entry name" value="YdjM"/>
    <property type="match status" value="1"/>
</dbReference>
<sequence>MPSTLVHLAFGGTIAAALLGSAFDRRSLLVVLAVVAAPDLDSFLALVFVAGHRTLLHTYLVPIAASALLYVDLRVRDRSFVRGRWGPEGVRLAWVSVVALAFAGVGLDFVDHGVNPLWPLHDQFYVLDGRLEVSDQRGIVQSYVDLSPETEQTGPRSRGSSQEVNISTGVDPNPGGEGGGPDPDTVEDPERMFPVVRHGWQLAILVSGTVVTAARLRLGEVDEN</sequence>
<name>A0A7D5SRH5_9EURY</name>
<accession>A0A7D5SRH5</accession>
<dbReference type="Proteomes" id="UP000509667">
    <property type="component" value="Chromosome"/>
</dbReference>
<protein>
    <submittedName>
        <fullName evidence="3">Metal-dependent hydrolase</fullName>
    </submittedName>
</protein>
<evidence type="ECO:0000256" key="2">
    <source>
        <dbReference type="SAM" id="Phobius"/>
    </source>
</evidence>
<evidence type="ECO:0000256" key="1">
    <source>
        <dbReference type="SAM" id="MobiDB-lite"/>
    </source>
</evidence>
<feature type="transmembrane region" description="Helical" evidence="2">
    <location>
        <begin position="28"/>
        <end position="49"/>
    </location>
</feature>
<feature type="compositionally biased region" description="Polar residues" evidence="1">
    <location>
        <begin position="149"/>
        <end position="167"/>
    </location>
</feature>
<feature type="transmembrane region" description="Helical" evidence="2">
    <location>
        <begin position="6"/>
        <end position="23"/>
    </location>
</feature>
<dbReference type="GeneID" id="56079297"/>
<feature type="region of interest" description="Disordered" evidence="1">
    <location>
        <begin position="145"/>
        <end position="189"/>
    </location>
</feature>
<dbReference type="GO" id="GO:0016787">
    <property type="term" value="F:hydrolase activity"/>
    <property type="evidence" value="ECO:0007669"/>
    <property type="project" value="UniProtKB-KW"/>
</dbReference>
<feature type="transmembrane region" description="Helical" evidence="2">
    <location>
        <begin position="92"/>
        <end position="110"/>
    </location>
</feature>
<dbReference type="AlphaFoldDB" id="A0A7D5SRH5"/>
<dbReference type="RefSeq" id="WP_179908486.1">
    <property type="nucleotide sequence ID" value="NZ_CP058910.1"/>
</dbReference>
<evidence type="ECO:0000313" key="4">
    <source>
        <dbReference type="Proteomes" id="UP000509667"/>
    </source>
</evidence>
<feature type="transmembrane region" description="Helical" evidence="2">
    <location>
        <begin position="55"/>
        <end position="71"/>
    </location>
</feature>
<dbReference type="InterPro" id="IPR007404">
    <property type="entry name" value="YdjM-like"/>
</dbReference>
<dbReference type="OrthoDB" id="252570at2157"/>
<keyword evidence="2" id="KW-0472">Membrane</keyword>
<evidence type="ECO:0000313" key="3">
    <source>
        <dbReference type="EMBL" id="QLH78607.1"/>
    </source>
</evidence>
<proteinExistence type="predicted"/>
<keyword evidence="4" id="KW-1185">Reference proteome</keyword>
<dbReference type="EMBL" id="CP058910">
    <property type="protein sequence ID" value="QLH78607.1"/>
    <property type="molecule type" value="Genomic_DNA"/>
</dbReference>
<keyword evidence="2" id="KW-0812">Transmembrane</keyword>
<dbReference type="KEGG" id="hrr:HZS55_15500"/>
<gene>
    <name evidence="3" type="ORF">HZS55_15500</name>
</gene>
<organism evidence="3 4">
    <name type="scientific">Halosimplex rubrum</name>
    <dbReference type="NCBI Taxonomy" id="869889"/>
    <lineage>
        <taxon>Archaea</taxon>
        <taxon>Methanobacteriati</taxon>
        <taxon>Methanobacteriota</taxon>
        <taxon>Stenosarchaea group</taxon>
        <taxon>Halobacteria</taxon>
        <taxon>Halobacteriales</taxon>
        <taxon>Haloarculaceae</taxon>
        <taxon>Halosimplex</taxon>
    </lineage>
</organism>
<keyword evidence="2" id="KW-1133">Transmembrane helix</keyword>
<reference evidence="3 4" key="1">
    <citation type="submission" date="2020-07" db="EMBL/GenBank/DDBJ databases">
        <title>Halosimplex pelagicum sp. nov. and Halosimplex rubrum sp. nov., isolated from salted brown alga Laminaria, and emended description of the genus Halosimplex.</title>
        <authorList>
            <person name="Cui H."/>
        </authorList>
    </citation>
    <scope>NUCLEOTIDE SEQUENCE [LARGE SCALE GENOMIC DNA]</scope>
    <source>
        <strain evidence="3 4">R27</strain>
    </source>
</reference>
<keyword evidence="3" id="KW-0378">Hydrolase</keyword>